<comment type="similarity">
    <text evidence="6">Belongs to the 4-hydroxybenzoyl-CoA thioesterase family. DHNA-CoA hydrolase subfamily.</text>
</comment>
<evidence type="ECO:0000256" key="5">
    <source>
        <dbReference type="ARBA" id="ARBA00060586"/>
    </source>
</evidence>
<dbReference type="FunFam" id="3.10.129.10:FF:000048">
    <property type="entry name" value="14-dihydroxy-2-naphthoyl-CoA thioesterase 1"/>
    <property type="match status" value="1"/>
</dbReference>
<name>A0A7I8L2U5_SPIIN</name>
<evidence type="ECO:0000256" key="1">
    <source>
        <dbReference type="ARBA" id="ARBA00004275"/>
    </source>
</evidence>
<sequence length="163" mass="17139">MATAKPPQTDSASKVTEIDAPLGAIGFQIEVISPSLVSGRFNVSPICCQPFKVLHGGISAMVAEALASIGAHVASGFRRVAGVQLSINHHRPASLGDDVLAEALPISIGKTIQVWEVRLWKKLPEEGGKGPLLASSRVTLVTNLPVPEEARGAADKLRKHAKL</sequence>
<reference evidence="9" key="1">
    <citation type="submission" date="2020-02" db="EMBL/GenBank/DDBJ databases">
        <authorList>
            <person name="Scholz U."/>
            <person name="Mascher M."/>
            <person name="Fiebig A."/>
        </authorList>
    </citation>
    <scope>NUCLEOTIDE SEQUENCE</scope>
</reference>
<evidence type="ECO:0000256" key="6">
    <source>
        <dbReference type="ARBA" id="ARBA00061187"/>
    </source>
</evidence>
<dbReference type="OrthoDB" id="46529at2759"/>
<comment type="pathway">
    <text evidence="5">Quinol/quinone metabolism; 1,4-dihydroxy-2-naphthoate biosynthesis; 1,4-dihydroxy-2-naphthoate from chorismate: step 7/7.</text>
</comment>
<dbReference type="GO" id="GO:0005777">
    <property type="term" value="C:peroxisome"/>
    <property type="evidence" value="ECO:0007669"/>
    <property type="project" value="UniProtKB-SubCell"/>
</dbReference>
<evidence type="ECO:0000256" key="2">
    <source>
        <dbReference type="ARBA" id="ARBA00022801"/>
    </source>
</evidence>
<evidence type="ECO:0000256" key="4">
    <source>
        <dbReference type="ARBA" id="ARBA00060572"/>
    </source>
</evidence>
<dbReference type="InterPro" id="IPR029069">
    <property type="entry name" value="HotDog_dom_sf"/>
</dbReference>
<dbReference type="PANTHER" id="PTHR43240">
    <property type="entry name" value="1,4-DIHYDROXY-2-NAPHTHOYL-COA THIOESTERASE 1"/>
    <property type="match status" value="1"/>
</dbReference>
<keyword evidence="2" id="KW-0378">Hydrolase</keyword>
<dbReference type="CDD" id="cd03443">
    <property type="entry name" value="PaaI_thioesterase"/>
    <property type="match status" value="1"/>
</dbReference>
<comment type="subcellular location">
    <subcellularLocation>
        <location evidence="1">Peroxisome</location>
    </subcellularLocation>
</comment>
<dbReference type="Proteomes" id="UP000663760">
    <property type="component" value="Chromosome 10"/>
</dbReference>
<dbReference type="InterPro" id="IPR003736">
    <property type="entry name" value="PAAI_dom"/>
</dbReference>
<evidence type="ECO:0000259" key="8">
    <source>
        <dbReference type="Pfam" id="PF03061"/>
    </source>
</evidence>
<comment type="subunit">
    <text evidence="7">Homotetramers.</text>
</comment>
<dbReference type="NCBIfam" id="TIGR00369">
    <property type="entry name" value="unchar_dom_1"/>
    <property type="match status" value="1"/>
</dbReference>
<dbReference type="SUPFAM" id="SSF54637">
    <property type="entry name" value="Thioesterase/thiol ester dehydrase-isomerase"/>
    <property type="match status" value="1"/>
</dbReference>
<evidence type="ECO:0000256" key="7">
    <source>
        <dbReference type="ARBA" id="ARBA00066058"/>
    </source>
</evidence>
<dbReference type="Pfam" id="PF03061">
    <property type="entry name" value="4HBT"/>
    <property type="match status" value="1"/>
</dbReference>
<accession>A0A7I8L2U5</accession>
<keyword evidence="10" id="KW-1185">Reference proteome</keyword>
<comment type="pathway">
    <text evidence="4">Cofactor biosynthesis; phylloquinone biosynthesis.</text>
</comment>
<dbReference type="EMBL" id="LR746273">
    <property type="protein sequence ID" value="CAA7404359.1"/>
    <property type="molecule type" value="Genomic_DNA"/>
</dbReference>
<keyword evidence="3" id="KW-0576">Peroxisome</keyword>
<dbReference type="GO" id="GO:0061522">
    <property type="term" value="F:1,4-dihydroxy-2-naphthoyl-CoA thioesterase activity"/>
    <property type="evidence" value="ECO:0007669"/>
    <property type="project" value="TreeGrafter"/>
</dbReference>
<feature type="domain" description="Thioesterase" evidence="8">
    <location>
        <begin position="52"/>
        <end position="122"/>
    </location>
</feature>
<dbReference type="PANTHER" id="PTHR43240:SF5">
    <property type="entry name" value="1,4-DIHYDROXY-2-NAPHTHOYL-COA THIOESTERASE 1"/>
    <property type="match status" value="1"/>
</dbReference>
<protein>
    <recommendedName>
        <fullName evidence="8">Thioesterase domain-containing protein</fullName>
    </recommendedName>
</protein>
<dbReference type="AlphaFoldDB" id="A0A7I8L2U5"/>
<proteinExistence type="inferred from homology"/>
<dbReference type="GO" id="GO:0042372">
    <property type="term" value="P:phylloquinone biosynthetic process"/>
    <property type="evidence" value="ECO:0007669"/>
    <property type="project" value="TreeGrafter"/>
</dbReference>
<gene>
    <name evidence="9" type="ORF">SI8410_10015037</name>
</gene>
<evidence type="ECO:0000313" key="9">
    <source>
        <dbReference type="EMBL" id="CAA7404359.1"/>
    </source>
</evidence>
<evidence type="ECO:0000313" key="10">
    <source>
        <dbReference type="Proteomes" id="UP000663760"/>
    </source>
</evidence>
<evidence type="ECO:0000256" key="3">
    <source>
        <dbReference type="ARBA" id="ARBA00023140"/>
    </source>
</evidence>
<organism evidence="9 10">
    <name type="scientific">Spirodela intermedia</name>
    <name type="common">Intermediate duckweed</name>
    <dbReference type="NCBI Taxonomy" id="51605"/>
    <lineage>
        <taxon>Eukaryota</taxon>
        <taxon>Viridiplantae</taxon>
        <taxon>Streptophyta</taxon>
        <taxon>Embryophyta</taxon>
        <taxon>Tracheophyta</taxon>
        <taxon>Spermatophyta</taxon>
        <taxon>Magnoliopsida</taxon>
        <taxon>Liliopsida</taxon>
        <taxon>Araceae</taxon>
        <taxon>Lemnoideae</taxon>
        <taxon>Spirodela</taxon>
    </lineage>
</organism>
<dbReference type="InterPro" id="IPR006683">
    <property type="entry name" value="Thioestr_dom"/>
</dbReference>
<dbReference type="Gene3D" id="3.10.129.10">
    <property type="entry name" value="Hotdog Thioesterase"/>
    <property type="match status" value="1"/>
</dbReference>